<accession>A0A2T2WQ32</accession>
<dbReference type="Pfam" id="PF00270">
    <property type="entry name" value="DEAD"/>
    <property type="match status" value="1"/>
</dbReference>
<comment type="similarity">
    <text evidence="2">In the central section; belongs to the CRISPR-associated helicase Cas3 family.</text>
</comment>
<comment type="caution">
    <text evidence="13">The sequence shown here is derived from an EMBL/GenBank/DDBJ whole genome shotgun (WGS) entry which is preliminary data.</text>
</comment>
<dbReference type="PROSITE" id="PS51643">
    <property type="entry name" value="HD_CAS3"/>
    <property type="match status" value="1"/>
</dbReference>
<dbReference type="GO" id="GO:0046872">
    <property type="term" value="F:metal ion binding"/>
    <property type="evidence" value="ECO:0007669"/>
    <property type="project" value="UniProtKB-KW"/>
</dbReference>
<dbReference type="InterPro" id="IPR014001">
    <property type="entry name" value="Helicase_ATP-bd"/>
</dbReference>
<gene>
    <name evidence="13" type="ORF">C7B47_15015</name>
</gene>
<dbReference type="SMART" id="SM00487">
    <property type="entry name" value="DEXDc"/>
    <property type="match status" value="1"/>
</dbReference>
<dbReference type="NCBIfam" id="TIGR01596">
    <property type="entry name" value="cas3_HD"/>
    <property type="match status" value="1"/>
</dbReference>
<keyword evidence="7" id="KW-0347">Helicase</keyword>
<dbReference type="NCBIfam" id="TIGR01587">
    <property type="entry name" value="cas3_core"/>
    <property type="match status" value="1"/>
</dbReference>
<dbReference type="SMART" id="SM00490">
    <property type="entry name" value="HELICc"/>
    <property type="match status" value="1"/>
</dbReference>
<dbReference type="GO" id="GO:0005829">
    <property type="term" value="C:cytosol"/>
    <property type="evidence" value="ECO:0007669"/>
    <property type="project" value="TreeGrafter"/>
</dbReference>
<feature type="domain" description="HD Cas3-type" evidence="12">
    <location>
        <begin position="562"/>
        <end position="763"/>
    </location>
</feature>
<dbReference type="GO" id="GO:0016787">
    <property type="term" value="F:hydrolase activity"/>
    <property type="evidence" value="ECO:0007669"/>
    <property type="project" value="UniProtKB-KW"/>
</dbReference>
<dbReference type="GO" id="GO:0003676">
    <property type="term" value="F:nucleic acid binding"/>
    <property type="evidence" value="ECO:0007669"/>
    <property type="project" value="InterPro"/>
</dbReference>
<keyword evidence="5" id="KW-0547">Nucleotide-binding</keyword>
<dbReference type="GO" id="GO:0005524">
    <property type="term" value="F:ATP binding"/>
    <property type="evidence" value="ECO:0007669"/>
    <property type="project" value="UniProtKB-KW"/>
</dbReference>
<evidence type="ECO:0000256" key="5">
    <source>
        <dbReference type="ARBA" id="ARBA00022741"/>
    </source>
</evidence>
<dbReference type="InterPro" id="IPR001650">
    <property type="entry name" value="Helicase_C-like"/>
</dbReference>
<dbReference type="Pfam" id="PF18019">
    <property type="entry name" value="Cas3_HD"/>
    <property type="match status" value="1"/>
</dbReference>
<dbReference type="InterPro" id="IPR006474">
    <property type="entry name" value="Helicase_Cas3_CRISPR-ass_core"/>
</dbReference>
<keyword evidence="3" id="KW-0540">Nuclease</keyword>
<evidence type="ECO:0000256" key="1">
    <source>
        <dbReference type="ARBA" id="ARBA00006847"/>
    </source>
</evidence>
<comment type="similarity">
    <text evidence="1">In the N-terminal section; belongs to the CRISPR-associated nuclease Cas3-HD family.</text>
</comment>
<comment type="similarity">
    <text evidence="10">Belongs to the DEAD box helicase family.</text>
</comment>
<organism evidence="13 14">
    <name type="scientific">Sulfobacillus thermosulfidooxidans</name>
    <dbReference type="NCBI Taxonomy" id="28034"/>
    <lineage>
        <taxon>Bacteria</taxon>
        <taxon>Bacillati</taxon>
        <taxon>Bacillota</taxon>
        <taxon>Clostridia</taxon>
        <taxon>Eubacteriales</taxon>
        <taxon>Clostridiales Family XVII. Incertae Sedis</taxon>
        <taxon>Sulfobacillus</taxon>
    </lineage>
</organism>
<reference evidence="13 14" key="1">
    <citation type="journal article" date="2014" name="BMC Genomics">
        <title>Comparison of environmental and isolate Sulfobacillus genomes reveals diverse carbon, sulfur, nitrogen, and hydrogen metabolisms.</title>
        <authorList>
            <person name="Justice N.B."/>
            <person name="Norman A."/>
            <person name="Brown C.T."/>
            <person name="Singh A."/>
            <person name="Thomas B.C."/>
            <person name="Banfield J.F."/>
        </authorList>
    </citation>
    <scope>NUCLEOTIDE SEQUENCE [LARGE SCALE GENOMIC DNA]</scope>
    <source>
        <strain evidence="13">AMDSBA5</strain>
    </source>
</reference>
<dbReference type="SUPFAM" id="SSF52540">
    <property type="entry name" value="P-loop containing nucleoside triphosphate hydrolases"/>
    <property type="match status" value="1"/>
</dbReference>
<dbReference type="InterPro" id="IPR050079">
    <property type="entry name" value="DEAD_box_RNA_helicase"/>
</dbReference>
<keyword evidence="4" id="KW-0479">Metal-binding</keyword>
<evidence type="ECO:0000256" key="6">
    <source>
        <dbReference type="ARBA" id="ARBA00022801"/>
    </source>
</evidence>
<evidence type="ECO:0000256" key="7">
    <source>
        <dbReference type="ARBA" id="ARBA00022806"/>
    </source>
</evidence>
<evidence type="ECO:0000259" key="11">
    <source>
        <dbReference type="PROSITE" id="PS51192"/>
    </source>
</evidence>
<dbReference type="GO" id="GO:0004519">
    <property type="term" value="F:endonuclease activity"/>
    <property type="evidence" value="ECO:0007669"/>
    <property type="project" value="UniProtKB-KW"/>
</dbReference>
<dbReference type="EMBL" id="PXYX01000057">
    <property type="protein sequence ID" value="PSR24350.1"/>
    <property type="molecule type" value="Genomic_DNA"/>
</dbReference>
<dbReference type="InterPro" id="IPR038257">
    <property type="entry name" value="CRISPR-assoc_Cas3_HD_sf"/>
</dbReference>
<evidence type="ECO:0000259" key="12">
    <source>
        <dbReference type="PROSITE" id="PS51643"/>
    </source>
</evidence>
<evidence type="ECO:0000256" key="3">
    <source>
        <dbReference type="ARBA" id="ARBA00022722"/>
    </source>
</evidence>
<proteinExistence type="inferred from homology"/>
<evidence type="ECO:0000256" key="4">
    <source>
        <dbReference type="ARBA" id="ARBA00022723"/>
    </source>
</evidence>
<dbReference type="InterPro" id="IPR006483">
    <property type="entry name" value="CRISPR-assoc_Cas3_HD"/>
</dbReference>
<dbReference type="GO" id="GO:0051607">
    <property type="term" value="P:defense response to virus"/>
    <property type="evidence" value="ECO:0007669"/>
    <property type="project" value="UniProtKB-KW"/>
</dbReference>
<evidence type="ECO:0000313" key="14">
    <source>
        <dbReference type="Proteomes" id="UP000242705"/>
    </source>
</evidence>
<dbReference type="InterPro" id="IPR027417">
    <property type="entry name" value="P-loop_NTPase"/>
</dbReference>
<dbReference type="Gene3D" id="3.40.50.300">
    <property type="entry name" value="P-loop containing nucleotide triphosphate hydrolases"/>
    <property type="match status" value="2"/>
</dbReference>
<evidence type="ECO:0000256" key="2">
    <source>
        <dbReference type="ARBA" id="ARBA00009046"/>
    </source>
</evidence>
<evidence type="ECO:0000313" key="13">
    <source>
        <dbReference type="EMBL" id="PSR24350.1"/>
    </source>
</evidence>
<dbReference type="Proteomes" id="UP000242705">
    <property type="component" value="Unassembled WGS sequence"/>
</dbReference>
<dbReference type="PANTHER" id="PTHR47959">
    <property type="entry name" value="ATP-DEPENDENT RNA HELICASE RHLE-RELATED"/>
    <property type="match status" value="1"/>
</dbReference>
<sequence length="774" mass="87283">MNYETFFKSAVGFTPYDYQVALAASSSLTGILHVPTGMGKTDAVITAWIWHRRFASPEIAATTPRRLVYCLPFRALVTQTAQRVEKILQQIGMDKDIRLSVLMGGDIDPDWDEYPEWEQIIVGTQDQLLSRALNRGYTMSRYRWPIAFGLLNSDVLWVYDEVQGMGPALSTAAQLHAFRDLWGVYGPHQSLWMSATLDVRGLRTVDFQPFVPKLQEWRLSGTDVKSPVVTARKPISQLPISVTHDFSFVQELATHIVREHRPASLTLVVLNQVFRAQRVKQALDRLGVQAEVILVHSRYRTSDRQRIEAALFSPIPPEGRIIVSTQVIEAGMDLSARLLYTELASWGALVQRFGRCNRRGEYSDAAVYWWDLNDDPAITLPYTEDEMNTARRIMREMTDASIALLPQEVEGTVSNHSVIRQADLLALFDTATDLSGMDVDISRFIRDKHTLDVSVFWRFLEDGVDQQPDADRKELCPVSLNGLKRYLDVSPNRQAYGYDAIDGCWQPVAIHTLHPGMIVMLDANLGGYLPDMGFLPESDIAVPLVEHDTGVPEADTADPLSRISRFVSLRDHLVDTKAEAEKLAEHFPGDWPRQSVILAAYLHDWGKASPEFQEILTAGCLPPEAGLWAKSPCGRRWSSRRPHYRHEWASALAILETGGDDLVAYLVAAHHGKVRLVVRSVAGEKEPEDDRRFARGVWQGDRIPSIELPDGTLPGVECSLDVLELGRGQRGPSWIERTQNLLKQHGPFRLAWYEALVRIADWRATRREAQSCEH</sequence>
<dbReference type="SUPFAM" id="SSF109604">
    <property type="entry name" value="HD-domain/PDEase-like"/>
    <property type="match status" value="1"/>
</dbReference>
<dbReference type="PROSITE" id="PS51192">
    <property type="entry name" value="HELICASE_ATP_BIND_1"/>
    <property type="match status" value="1"/>
</dbReference>
<dbReference type="PANTHER" id="PTHR47959:SF16">
    <property type="entry name" value="CRISPR-ASSOCIATED NUCLEASE_HELICASE CAS3-RELATED"/>
    <property type="match status" value="1"/>
</dbReference>
<dbReference type="InterPro" id="IPR011545">
    <property type="entry name" value="DEAD/DEAH_box_helicase_dom"/>
</dbReference>
<dbReference type="Pfam" id="PF22590">
    <property type="entry name" value="Cas3-like_C_2"/>
    <property type="match status" value="1"/>
</dbReference>
<evidence type="ECO:0000256" key="9">
    <source>
        <dbReference type="ARBA" id="ARBA00023118"/>
    </source>
</evidence>
<keyword evidence="13" id="KW-0255">Endonuclease</keyword>
<keyword evidence="6" id="KW-0378">Hydrolase</keyword>
<dbReference type="GO" id="GO:0003724">
    <property type="term" value="F:RNA helicase activity"/>
    <property type="evidence" value="ECO:0007669"/>
    <property type="project" value="TreeGrafter"/>
</dbReference>
<evidence type="ECO:0000256" key="8">
    <source>
        <dbReference type="ARBA" id="ARBA00022840"/>
    </source>
</evidence>
<protein>
    <submittedName>
        <fullName evidence="13">CRISPR-associated helicase/endonuclease Cas3</fullName>
    </submittedName>
</protein>
<keyword evidence="9" id="KW-0051">Antiviral defense</keyword>
<dbReference type="InterPro" id="IPR054712">
    <property type="entry name" value="Cas3-like_dom"/>
</dbReference>
<dbReference type="Gene3D" id="1.10.3210.30">
    <property type="match status" value="1"/>
</dbReference>
<feature type="domain" description="Helicase ATP-binding" evidence="11">
    <location>
        <begin position="21"/>
        <end position="215"/>
    </location>
</feature>
<name>A0A2T2WQ32_SULTH</name>
<evidence type="ECO:0000256" key="10">
    <source>
        <dbReference type="ARBA" id="ARBA00038437"/>
    </source>
</evidence>
<dbReference type="AlphaFoldDB" id="A0A2T2WQ32"/>
<keyword evidence="8" id="KW-0067">ATP-binding</keyword>